<reference evidence="1 2" key="1">
    <citation type="submission" date="2017-09" db="EMBL/GenBank/DDBJ databases">
        <title>Large-scale bioinformatics analysis of Bacillus genomes uncovers conserved roles of natural products in bacterial physiology.</title>
        <authorList>
            <consortium name="Agbiome Team Llc"/>
            <person name="Bleich R.M."/>
            <person name="Grubbs K.J."/>
            <person name="Santa Maria K.C."/>
            <person name="Allen S.E."/>
            <person name="Farag S."/>
            <person name="Shank E.A."/>
            <person name="Bowers A."/>
        </authorList>
    </citation>
    <scope>NUCLEOTIDE SEQUENCE [LARGE SCALE GENOMIC DNA]</scope>
    <source>
        <strain evidence="1 2">AFS098222</strain>
    </source>
</reference>
<accession>A0A2A7BJA7</accession>
<proteinExistence type="predicted"/>
<organism evidence="1 2">
    <name type="scientific">Bacillus wiedmannii</name>
    <dbReference type="NCBI Taxonomy" id="1890302"/>
    <lineage>
        <taxon>Bacteria</taxon>
        <taxon>Bacillati</taxon>
        <taxon>Bacillota</taxon>
        <taxon>Bacilli</taxon>
        <taxon>Bacillales</taxon>
        <taxon>Bacillaceae</taxon>
        <taxon>Bacillus</taxon>
        <taxon>Bacillus cereus group</taxon>
    </lineage>
</organism>
<dbReference type="Proteomes" id="UP000220111">
    <property type="component" value="Unassembled WGS sequence"/>
</dbReference>
<evidence type="ECO:0000313" key="1">
    <source>
        <dbReference type="EMBL" id="PDY33671.1"/>
    </source>
</evidence>
<protein>
    <submittedName>
        <fullName evidence="1">Group-specific protein</fullName>
    </submittedName>
</protein>
<dbReference type="EMBL" id="NVPQ01000173">
    <property type="protein sequence ID" value="PDY33671.1"/>
    <property type="molecule type" value="Genomic_DNA"/>
</dbReference>
<dbReference type="AlphaFoldDB" id="A0A2A7BJA7"/>
<gene>
    <name evidence="1" type="ORF">COO17_29060</name>
</gene>
<name>A0A2A7BJA7_9BACI</name>
<comment type="caution">
    <text evidence="1">The sequence shown here is derived from an EMBL/GenBank/DDBJ whole genome shotgun (WGS) entry which is preliminary data.</text>
</comment>
<sequence length="129" mass="15686">MVITNRRKGSYIMNEMERIIKWCNCDNELFRTYISRLVQLKKCSETFQQMTIQLRNDYLIRGICEREVDEVVRGSKEYEIYFLPKALQWNFLREHPHVIEKVCEDFFAFEALHLTEIEWERIINCVGNK</sequence>
<evidence type="ECO:0000313" key="2">
    <source>
        <dbReference type="Proteomes" id="UP000220111"/>
    </source>
</evidence>